<gene>
    <name evidence="1" type="ORF">UFOVP934_3</name>
</gene>
<accession>A0A6J5PYP9</accession>
<organism evidence="1">
    <name type="scientific">uncultured Caudovirales phage</name>
    <dbReference type="NCBI Taxonomy" id="2100421"/>
    <lineage>
        <taxon>Viruses</taxon>
        <taxon>Duplodnaviria</taxon>
        <taxon>Heunggongvirae</taxon>
        <taxon>Uroviricota</taxon>
        <taxon>Caudoviricetes</taxon>
        <taxon>Peduoviridae</taxon>
        <taxon>Maltschvirus</taxon>
        <taxon>Maltschvirus maltsch</taxon>
    </lineage>
</organism>
<proteinExistence type="predicted"/>
<evidence type="ECO:0000313" key="1">
    <source>
        <dbReference type="EMBL" id="CAB4172454.1"/>
    </source>
</evidence>
<sequence length="63" mass="7194">MVTLMDCRSPTLPPRALRTFETYEAALTYAETTLRAFCIEEDDDHAGYYDIATPAGLYELRPF</sequence>
<dbReference type="EMBL" id="LR796886">
    <property type="protein sequence ID" value="CAB4172454.1"/>
    <property type="molecule type" value="Genomic_DNA"/>
</dbReference>
<reference evidence="1" key="1">
    <citation type="submission" date="2020-05" db="EMBL/GenBank/DDBJ databases">
        <authorList>
            <person name="Chiriac C."/>
            <person name="Salcher M."/>
            <person name="Ghai R."/>
            <person name="Kavagutti S V."/>
        </authorList>
    </citation>
    <scope>NUCLEOTIDE SEQUENCE</scope>
</reference>
<name>A0A6J5PYP9_9CAUD</name>
<protein>
    <submittedName>
        <fullName evidence="1">Uncharacterized protein</fullName>
    </submittedName>
</protein>